<dbReference type="Gene3D" id="3.10.450.50">
    <property type="match status" value="1"/>
</dbReference>
<sequence length="150" mass="17282">MKTLLLTALITCSPWVIRAQHLTIMETQQKDSLEISQVLENHYFNGIYTGDINQLREIYYPGTLLFGDVKGQPYAKTLNQYLDGVQHRQSPKDSGKPFKGSILNIRTVNSIAIAEVKVKMYDFNYHEFLSFHKIDGKWLIVNKMISDVNE</sequence>
<name>A0A365XSZ7_9BACT</name>
<dbReference type="EMBL" id="QFFJ01000002">
    <property type="protein sequence ID" value="RBL89131.1"/>
    <property type="molecule type" value="Genomic_DNA"/>
</dbReference>
<evidence type="ECO:0000313" key="1">
    <source>
        <dbReference type="EMBL" id="RBL89131.1"/>
    </source>
</evidence>
<dbReference type="RefSeq" id="WP_113617877.1">
    <property type="nucleotide sequence ID" value="NZ_QFFJ01000002.1"/>
</dbReference>
<gene>
    <name evidence="1" type="ORF">DF182_21595</name>
</gene>
<evidence type="ECO:0000313" key="2">
    <source>
        <dbReference type="Proteomes" id="UP000253410"/>
    </source>
</evidence>
<protein>
    <submittedName>
        <fullName evidence="1">Nuclear transport factor 2 family protein</fullName>
    </submittedName>
</protein>
<dbReference type="SUPFAM" id="SSF54427">
    <property type="entry name" value="NTF2-like"/>
    <property type="match status" value="1"/>
</dbReference>
<dbReference type="AlphaFoldDB" id="A0A365XSZ7"/>
<dbReference type="InterPro" id="IPR039437">
    <property type="entry name" value="FrzH/put_lumazine-bd"/>
</dbReference>
<proteinExistence type="predicted"/>
<comment type="caution">
    <text evidence="1">The sequence shown here is derived from an EMBL/GenBank/DDBJ whole genome shotgun (WGS) entry which is preliminary data.</text>
</comment>
<dbReference type="Proteomes" id="UP000253410">
    <property type="component" value="Unassembled WGS sequence"/>
</dbReference>
<dbReference type="Pfam" id="PF12893">
    <property type="entry name" value="Lumazine_bd_2"/>
    <property type="match status" value="1"/>
</dbReference>
<organism evidence="1 2">
    <name type="scientific">Chitinophaga flava</name>
    <dbReference type="NCBI Taxonomy" id="2259036"/>
    <lineage>
        <taxon>Bacteria</taxon>
        <taxon>Pseudomonadati</taxon>
        <taxon>Bacteroidota</taxon>
        <taxon>Chitinophagia</taxon>
        <taxon>Chitinophagales</taxon>
        <taxon>Chitinophagaceae</taxon>
        <taxon>Chitinophaga</taxon>
    </lineage>
</organism>
<reference evidence="1 2" key="1">
    <citation type="submission" date="2018-05" db="EMBL/GenBank/DDBJ databases">
        <title>Chitinophaga sp. K3CV102501T nov., isolated from isolated from a monsoon evergreen broad-leaved forest soil.</title>
        <authorList>
            <person name="Lv Y."/>
        </authorList>
    </citation>
    <scope>NUCLEOTIDE SEQUENCE [LARGE SCALE GENOMIC DNA]</scope>
    <source>
        <strain evidence="1 2">GDMCC 1.1325</strain>
    </source>
</reference>
<dbReference type="InterPro" id="IPR032710">
    <property type="entry name" value="NTF2-like_dom_sf"/>
</dbReference>
<dbReference type="OrthoDB" id="8445243at2"/>
<keyword evidence="2" id="KW-1185">Reference proteome</keyword>
<accession>A0A365XSZ7</accession>